<gene>
    <name evidence="2" type="ordered locus">Sta7437_2221</name>
</gene>
<sequence length="257" mass="30273">MNMNYINRQAQRTELSLLLAQLNQQLISYQIVDYYGKIFATIKDFYYDSQKHINLLVNLITSKSESELRQINFELIQKVNLPQKQIVVNLSPEQFEQLPLYQPSLREQQSERTAMNHNKDEFERTIPLLEERLLVNRRQHKAGEIVVRKQIETRIIEVPLRREILIIEQVEPENKLLATIDLEEETINQSNFNHQGVKATEYLVRGEFESIEAANQILHKISQLPISDRQKIRIEIVADSPQQQAIYQQVMSNYQTT</sequence>
<dbReference type="RefSeq" id="WP_015193437.1">
    <property type="nucleotide sequence ID" value="NC_019748.1"/>
</dbReference>
<dbReference type="KEGG" id="scs:Sta7437_2221"/>
<proteinExistence type="predicted"/>
<keyword evidence="3" id="KW-1185">Reference proteome</keyword>
<protein>
    <recommendedName>
        <fullName evidence="1">DUF2382 domain-containing protein</fullName>
    </recommendedName>
</protein>
<name>K9XUN1_STAC7</name>
<dbReference type="EMBL" id="CP003653">
    <property type="protein sequence ID" value="AFZ35769.1"/>
    <property type="molecule type" value="Genomic_DNA"/>
</dbReference>
<dbReference type="HOGENOM" id="CLU_893832_0_0_3"/>
<accession>K9XUN1</accession>
<organism evidence="2 3">
    <name type="scientific">Stanieria cyanosphaera (strain ATCC 29371 / PCC 7437)</name>
    <dbReference type="NCBI Taxonomy" id="111780"/>
    <lineage>
        <taxon>Bacteria</taxon>
        <taxon>Bacillati</taxon>
        <taxon>Cyanobacteriota</taxon>
        <taxon>Cyanophyceae</taxon>
        <taxon>Pleurocapsales</taxon>
        <taxon>Dermocarpellaceae</taxon>
        <taxon>Stanieria</taxon>
    </lineage>
</organism>
<dbReference type="eggNOG" id="COG3861">
    <property type="taxonomic scope" value="Bacteria"/>
</dbReference>
<dbReference type="InterPro" id="IPR019060">
    <property type="entry name" value="DUF2382"/>
</dbReference>
<dbReference type="Proteomes" id="UP000010473">
    <property type="component" value="Chromosome"/>
</dbReference>
<dbReference type="OrthoDB" id="530231at2"/>
<dbReference type="Pfam" id="PF09557">
    <property type="entry name" value="DUF2382"/>
    <property type="match status" value="1"/>
</dbReference>
<evidence type="ECO:0000313" key="3">
    <source>
        <dbReference type="Proteomes" id="UP000010473"/>
    </source>
</evidence>
<evidence type="ECO:0000313" key="2">
    <source>
        <dbReference type="EMBL" id="AFZ35769.1"/>
    </source>
</evidence>
<feature type="domain" description="DUF2382" evidence="1">
    <location>
        <begin position="126"/>
        <end position="174"/>
    </location>
</feature>
<dbReference type="AlphaFoldDB" id="K9XUN1"/>
<reference evidence="3" key="1">
    <citation type="journal article" date="2013" name="Proc. Natl. Acad. Sci. U.S.A.">
        <title>Improving the coverage of the cyanobacterial phylum using diversity-driven genome sequencing.</title>
        <authorList>
            <person name="Shih P.M."/>
            <person name="Wu D."/>
            <person name="Latifi A."/>
            <person name="Axen S.D."/>
            <person name="Fewer D.P."/>
            <person name="Talla E."/>
            <person name="Calteau A."/>
            <person name="Cai F."/>
            <person name="Tandeau de Marsac N."/>
            <person name="Rippka R."/>
            <person name="Herdman M."/>
            <person name="Sivonen K."/>
            <person name="Coursin T."/>
            <person name="Laurent T."/>
            <person name="Goodwin L."/>
            <person name="Nolan M."/>
            <person name="Davenport K.W."/>
            <person name="Han C.S."/>
            <person name="Rubin E.M."/>
            <person name="Eisen J.A."/>
            <person name="Woyke T."/>
            <person name="Gugger M."/>
            <person name="Kerfeld C.A."/>
        </authorList>
    </citation>
    <scope>NUCLEOTIDE SEQUENCE [LARGE SCALE GENOMIC DNA]</scope>
    <source>
        <strain evidence="3">ATCC 29371 / PCC 7437</strain>
    </source>
</reference>
<evidence type="ECO:0000259" key="1">
    <source>
        <dbReference type="Pfam" id="PF09557"/>
    </source>
</evidence>
<dbReference type="STRING" id="111780.Sta7437_2221"/>